<comment type="caution">
    <text evidence="2">The sequence shown here is derived from an EMBL/GenBank/DDBJ whole genome shotgun (WGS) entry which is preliminary data.</text>
</comment>
<organism evidence="2 3">
    <name type="scientific">Cohnella lupini</name>
    <dbReference type="NCBI Taxonomy" id="1294267"/>
    <lineage>
        <taxon>Bacteria</taxon>
        <taxon>Bacillati</taxon>
        <taxon>Bacillota</taxon>
        <taxon>Bacilli</taxon>
        <taxon>Bacillales</taxon>
        <taxon>Paenibacillaceae</taxon>
        <taxon>Cohnella</taxon>
    </lineage>
</organism>
<evidence type="ECO:0000259" key="1">
    <source>
        <dbReference type="Pfam" id="PF12697"/>
    </source>
</evidence>
<accession>A0A3D9I8V1</accession>
<protein>
    <submittedName>
        <fullName evidence="2">Pimeloyl-ACP methyl ester carboxylesterase</fullName>
    </submittedName>
</protein>
<evidence type="ECO:0000313" key="2">
    <source>
        <dbReference type="EMBL" id="RED58157.1"/>
    </source>
</evidence>
<evidence type="ECO:0000313" key="3">
    <source>
        <dbReference type="Proteomes" id="UP000256869"/>
    </source>
</evidence>
<dbReference type="PANTHER" id="PTHR37017:SF11">
    <property type="entry name" value="ESTERASE_LIPASE_THIOESTERASE DOMAIN-CONTAINING PROTEIN"/>
    <property type="match status" value="1"/>
</dbReference>
<gene>
    <name evidence="2" type="ORF">DFP95_109195</name>
</gene>
<dbReference type="SUPFAM" id="SSF53474">
    <property type="entry name" value="alpha/beta-Hydrolases"/>
    <property type="match status" value="1"/>
</dbReference>
<dbReference type="PANTHER" id="PTHR37017">
    <property type="entry name" value="AB HYDROLASE-1 DOMAIN-CONTAINING PROTEIN-RELATED"/>
    <property type="match status" value="1"/>
</dbReference>
<proteinExistence type="predicted"/>
<dbReference type="InterPro" id="IPR052897">
    <property type="entry name" value="Sec-Metab_Biosynth_Hydrolase"/>
</dbReference>
<dbReference type="Pfam" id="PF12697">
    <property type="entry name" value="Abhydrolase_6"/>
    <property type="match status" value="1"/>
</dbReference>
<dbReference type="RefSeq" id="WP_115993816.1">
    <property type="nucleotide sequence ID" value="NZ_QRDY01000009.1"/>
</dbReference>
<feature type="domain" description="AB hydrolase-1" evidence="1">
    <location>
        <begin position="10"/>
        <end position="227"/>
    </location>
</feature>
<dbReference type="AlphaFoldDB" id="A0A3D9I8V1"/>
<reference evidence="2 3" key="1">
    <citation type="submission" date="2018-07" db="EMBL/GenBank/DDBJ databases">
        <title>Genomic Encyclopedia of Type Strains, Phase III (KMG-III): the genomes of soil and plant-associated and newly described type strains.</title>
        <authorList>
            <person name="Whitman W."/>
        </authorList>
    </citation>
    <scope>NUCLEOTIDE SEQUENCE [LARGE SCALE GENOMIC DNA]</scope>
    <source>
        <strain evidence="2 3">CECT 8236</strain>
    </source>
</reference>
<dbReference type="Proteomes" id="UP000256869">
    <property type="component" value="Unassembled WGS sequence"/>
</dbReference>
<dbReference type="OrthoDB" id="9112061at2"/>
<name>A0A3D9I8V1_9BACL</name>
<sequence>MSNGERNIGIVFIHGAGLDGRVWDQVAQGLDIPCLQVEFPKGRQGMDSRRGLSLDDYVAGVQRQIENWGVDRFVIVAHSLGGVVGLQVANRMSDRVVGFVAVGAAIPNKFGSFLSTLPLPKRLLMSLILRTVGTKPPESAIRAGLCGDLSKEQADEVVKGFIPESVKVYTDSVVSALPSVPKLYVKLNRDREFGQALQEKMIRNLSTERTVRLDTGHLPMLSDPDSLRAIIRDFVSESV</sequence>
<dbReference type="InterPro" id="IPR029058">
    <property type="entry name" value="AB_hydrolase_fold"/>
</dbReference>
<dbReference type="InterPro" id="IPR000073">
    <property type="entry name" value="AB_hydrolase_1"/>
</dbReference>
<dbReference type="EMBL" id="QRDY01000009">
    <property type="protein sequence ID" value="RED58157.1"/>
    <property type="molecule type" value="Genomic_DNA"/>
</dbReference>
<dbReference type="Gene3D" id="3.40.50.1820">
    <property type="entry name" value="alpha/beta hydrolase"/>
    <property type="match status" value="1"/>
</dbReference>
<keyword evidence="3" id="KW-1185">Reference proteome</keyword>